<reference evidence="1 2" key="1">
    <citation type="submission" date="2011-03" db="EMBL/GenBank/DDBJ databases">
        <authorList>
            <person name="Weinstock G."/>
            <person name="Sodergren E."/>
            <person name="Clifton S."/>
            <person name="Fulton L."/>
            <person name="Fulton B."/>
            <person name="Courtney L."/>
            <person name="Fronick C."/>
            <person name="Harrison M."/>
            <person name="Strong C."/>
            <person name="Farmer C."/>
            <person name="Delahaunty K."/>
            <person name="Markovic C."/>
            <person name="Hall O."/>
            <person name="Minx P."/>
            <person name="Tomlinson C."/>
            <person name="Mitreva M."/>
            <person name="Hou S."/>
            <person name="Chen J."/>
            <person name="Wollam A."/>
            <person name="Pepin K.H."/>
            <person name="Johnson M."/>
            <person name="Bhonagiri V."/>
            <person name="Zhang X."/>
            <person name="Suruliraj S."/>
            <person name="Warren W."/>
            <person name="Chinwalla A."/>
            <person name="Mardis E.R."/>
            <person name="Wilson R.K."/>
        </authorList>
    </citation>
    <scope>NUCLEOTIDE SEQUENCE [LARGE SCALE GENOMIC DNA]</scope>
    <source>
        <strain evidence="1 2">YIT 11840</strain>
    </source>
</reference>
<protein>
    <submittedName>
        <fullName evidence="1">Uncharacterized protein</fullName>
    </submittedName>
</protein>
<accession>G5SM14</accession>
<comment type="caution">
    <text evidence="1">The sequence shown here is derived from an EMBL/GenBank/DDBJ whole genome shotgun (WGS) entry which is preliminary data.</text>
</comment>
<evidence type="ECO:0000313" key="2">
    <source>
        <dbReference type="Proteomes" id="UP000003598"/>
    </source>
</evidence>
<dbReference type="HOGENOM" id="CLU_3155841_0_0_10"/>
<dbReference type="EMBL" id="AFFY01000004">
    <property type="protein sequence ID" value="EHH01737.1"/>
    <property type="molecule type" value="Genomic_DNA"/>
</dbReference>
<organism evidence="1 2">
    <name type="scientific">Paraprevotella clara YIT 11840</name>
    <dbReference type="NCBI Taxonomy" id="762968"/>
    <lineage>
        <taxon>Bacteria</taxon>
        <taxon>Pseudomonadati</taxon>
        <taxon>Bacteroidota</taxon>
        <taxon>Bacteroidia</taxon>
        <taxon>Bacteroidales</taxon>
        <taxon>Prevotellaceae</taxon>
        <taxon>Paraprevotella</taxon>
    </lineage>
</organism>
<proteinExistence type="predicted"/>
<name>G5SM14_9BACT</name>
<keyword evidence="2" id="KW-1185">Reference proteome</keyword>
<dbReference type="Proteomes" id="UP000003598">
    <property type="component" value="Unassembled WGS sequence"/>
</dbReference>
<sequence length="48" mass="5770">MVFFQLLLISLGWRFLFQCFSPKVRNHTKISYYNDFLRNGAIRNRGNS</sequence>
<gene>
    <name evidence="1" type="ORF">HMPREF9441_00386</name>
</gene>
<dbReference type="AlphaFoldDB" id="G5SM14"/>
<evidence type="ECO:0000313" key="1">
    <source>
        <dbReference type="EMBL" id="EHH01737.1"/>
    </source>
</evidence>